<gene>
    <name evidence="2" type="ORF">GCM10009754_71820</name>
</gene>
<evidence type="ECO:0000259" key="1">
    <source>
        <dbReference type="Pfam" id="PF01909"/>
    </source>
</evidence>
<dbReference type="SUPFAM" id="SSF81301">
    <property type="entry name" value="Nucleotidyltransferase"/>
    <property type="match status" value="1"/>
</dbReference>
<name>A0ABP5DU67_9PSEU</name>
<proteinExistence type="predicted"/>
<evidence type="ECO:0000313" key="2">
    <source>
        <dbReference type="EMBL" id="GAA1984184.1"/>
    </source>
</evidence>
<dbReference type="InterPro" id="IPR043519">
    <property type="entry name" value="NT_sf"/>
</dbReference>
<protein>
    <recommendedName>
        <fullName evidence="1">Polymerase nucleotidyl transferase domain-containing protein</fullName>
    </recommendedName>
</protein>
<comment type="caution">
    <text evidence="2">The sequence shown here is derived from an EMBL/GenBank/DDBJ whole genome shotgun (WGS) entry which is preliminary data.</text>
</comment>
<feature type="domain" description="Polymerase nucleotidyl transferase" evidence="1">
    <location>
        <begin position="11"/>
        <end position="60"/>
    </location>
</feature>
<evidence type="ECO:0000313" key="3">
    <source>
        <dbReference type="Proteomes" id="UP001501116"/>
    </source>
</evidence>
<dbReference type="Pfam" id="PF01909">
    <property type="entry name" value="NTP_transf_2"/>
    <property type="match status" value="1"/>
</dbReference>
<organism evidence="2 3">
    <name type="scientific">Amycolatopsis minnesotensis</name>
    <dbReference type="NCBI Taxonomy" id="337894"/>
    <lineage>
        <taxon>Bacteria</taxon>
        <taxon>Bacillati</taxon>
        <taxon>Actinomycetota</taxon>
        <taxon>Actinomycetes</taxon>
        <taxon>Pseudonocardiales</taxon>
        <taxon>Pseudonocardiaceae</taxon>
        <taxon>Amycolatopsis</taxon>
    </lineage>
</organism>
<dbReference type="RefSeq" id="WP_344429288.1">
    <property type="nucleotide sequence ID" value="NZ_BAAANN010000040.1"/>
</dbReference>
<accession>A0ABP5DU67</accession>
<dbReference type="Proteomes" id="UP001501116">
    <property type="component" value="Unassembled WGS sequence"/>
</dbReference>
<dbReference type="CDD" id="cd05403">
    <property type="entry name" value="NT_KNTase_like"/>
    <property type="match status" value="1"/>
</dbReference>
<dbReference type="EMBL" id="BAAANN010000040">
    <property type="protein sequence ID" value="GAA1984184.1"/>
    <property type="molecule type" value="Genomic_DNA"/>
</dbReference>
<reference evidence="3" key="1">
    <citation type="journal article" date="2019" name="Int. J. Syst. Evol. Microbiol.">
        <title>The Global Catalogue of Microorganisms (GCM) 10K type strain sequencing project: providing services to taxonomists for standard genome sequencing and annotation.</title>
        <authorList>
            <consortium name="The Broad Institute Genomics Platform"/>
            <consortium name="The Broad Institute Genome Sequencing Center for Infectious Disease"/>
            <person name="Wu L."/>
            <person name="Ma J."/>
        </authorList>
    </citation>
    <scope>NUCLEOTIDE SEQUENCE [LARGE SCALE GENOMIC DNA]</scope>
    <source>
        <strain evidence="3">JCM 14545</strain>
    </source>
</reference>
<sequence>MLDAGWRVTVVREIRAALRELCPRSRVALRGSLAAGTADEYSDIDLAWTVPADEFAACLDAVAGKLDAVHPLLSARSDPESARRGQRLLFFHFRDLPLFWRLDLEVRAAPTGDVLDEPGSGGWSPAASALANAVAAAKAVHRQRHEVARGLLDRGFARVGSADRATGDWFADIRRLAAAAVAAESAVTPFAERVTALLDD</sequence>
<dbReference type="InterPro" id="IPR002934">
    <property type="entry name" value="Polymerase_NTP_transf_dom"/>
</dbReference>
<keyword evidence="3" id="KW-1185">Reference proteome</keyword>
<dbReference type="Gene3D" id="3.30.460.10">
    <property type="entry name" value="Beta Polymerase, domain 2"/>
    <property type="match status" value="1"/>
</dbReference>